<dbReference type="InterPro" id="IPR051531">
    <property type="entry name" value="N-acetyltransferase"/>
</dbReference>
<sequence length="183" mass="21187">MNKTVIETKRIRLRLIDISDLTSIHTLHSLPETDTYNTLGIPSSMEETKAIIEPWIKENRSEEIKNYTFAIDNKSNGKFMGLFGLKIGQQKYKRAEVWYKIHSDYWRKGYATEALKAIINFGFDTLKLHRIEAGCAVENIGSIKVLEKSGMLREGRLRQILPLKTGWSDNFQYSILETDERSK</sequence>
<dbReference type="OrthoDB" id="9811523at2"/>
<organism evidence="2 3">
    <name type="scientific">Maribacter orientalis</name>
    <dbReference type="NCBI Taxonomy" id="228957"/>
    <lineage>
        <taxon>Bacteria</taxon>
        <taxon>Pseudomonadati</taxon>
        <taxon>Bacteroidota</taxon>
        <taxon>Flavobacteriia</taxon>
        <taxon>Flavobacteriales</taxon>
        <taxon>Flavobacteriaceae</taxon>
        <taxon>Maribacter</taxon>
    </lineage>
</organism>
<accession>A0A1H7SXJ8</accession>
<dbReference type="InterPro" id="IPR016181">
    <property type="entry name" value="Acyl_CoA_acyltransferase"/>
</dbReference>
<reference evidence="3" key="1">
    <citation type="submission" date="2016-10" db="EMBL/GenBank/DDBJ databases">
        <authorList>
            <person name="Varghese N."/>
            <person name="Submissions S."/>
        </authorList>
    </citation>
    <scope>NUCLEOTIDE SEQUENCE [LARGE SCALE GENOMIC DNA]</scope>
    <source>
        <strain evidence="3">DSM 16471</strain>
    </source>
</reference>
<dbReference type="Pfam" id="PF13302">
    <property type="entry name" value="Acetyltransf_3"/>
    <property type="match status" value="1"/>
</dbReference>
<dbReference type="RefSeq" id="WP_091624817.1">
    <property type="nucleotide sequence ID" value="NZ_FNZN01000005.1"/>
</dbReference>
<evidence type="ECO:0000259" key="1">
    <source>
        <dbReference type="PROSITE" id="PS51186"/>
    </source>
</evidence>
<evidence type="ECO:0000313" key="3">
    <source>
        <dbReference type="Proteomes" id="UP000198990"/>
    </source>
</evidence>
<dbReference type="STRING" id="228957.SAMN04488008_105144"/>
<dbReference type="AlphaFoldDB" id="A0A1H7SXJ8"/>
<keyword evidence="3" id="KW-1185">Reference proteome</keyword>
<gene>
    <name evidence="2" type="ORF">SAMN04488008_105144</name>
</gene>
<name>A0A1H7SXJ8_9FLAO</name>
<dbReference type="Proteomes" id="UP000198990">
    <property type="component" value="Unassembled WGS sequence"/>
</dbReference>
<protein>
    <submittedName>
        <fullName evidence="2">Protein N-acetyltransferase, RimJ/RimL family</fullName>
    </submittedName>
</protein>
<dbReference type="Gene3D" id="3.40.630.30">
    <property type="match status" value="1"/>
</dbReference>
<dbReference type="SUPFAM" id="SSF55729">
    <property type="entry name" value="Acyl-CoA N-acyltransferases (Nat)"/>
    <property type="match status" value="1"/>
</dbReference>
<dbReference type="PANTHER" id="PTHR43792:SF1">
    <property type="entry name" value="N-ACETYLTRANSFERASE DOMAIN-CONTAINING PROTEIN"/>
    <property type="match status" value="1"/>
</dbReference>
<dbReference type="EMBL" id="FNZN01000005">
    <property type="protein sequence ID" value="SEL76694.1"/>
    <property type="molecule type" value="Genomic_DNA"/>
</dbReference>
<dbReference type="GO" id="GO:0016747">
    <property type="term" value="F:acyltransferase activity, transferring groups other than amino-acyl groups"/>
    <property type="evidence" value="ECO:0007669"/>
    <property type="project" value="InterPro"/>
</dbReference>
<evidence type="ECO:0000313" key="2">
    <source>
        <dbReference type="EMBL" id="SEL76694.1"/>
    </source>
</evidence>
<keyword evidence="2" id="KW-0808">Transferase</keyword>
<dbReference type="InterPro" id="IPR000182">
    <property type="entry name" value="GNAT_dom"/>
</dbReference>
<proteinExistence type="predicted"/>
<dbReference type="PROSITE" id="PS51186">
    <property type="entry name" value="GNAT"/>
    <property type="match status" value="1"/>
</dbReference>
<feature type="domain" description="N-acetyltransferase" evidence="1">
    <location>
        <begin position="11"/>
        <end position="172"/>
    </location>
</feature>
<dbReference type="PANTHER" id="PTHR43792">
    <property type="entry name" value="GNAT FAMILY, PUTATIVE (AFU_ORTHOLOGUE AFUA_3G00765)-RELATED-RELATED"/>
    <property type="match status" value="1"/>
</dbReference>